<dbReference type="Gene3D" id="3.30.1370.60">
    <property type="entry name" value="Hypothetical oxidoreductase yiak, domain 2"/>
    <property type="match status" value="1"/>
</dbReference>
<name>G8QUE4_SPHPG</name>
<dbReference type="RefSeq" id="WP_014270026.1">
    <property type="nucleotide sequence ID" value="NC_016633.1"/>
</dbReference>
<dbReference type="InterPro" id="IPR043143">
    <property type="entry name" value="Mal/L-sulf/L-lact_DH-like_NADP"/>
</dbReference>
<dbReference type="HOGENOM" id="CLU_040452_2_0_12"/>
<gene>
    <name evidence="3" type="ordered locus">SpiGrapes_1364</name>
</gene>
<dbReference type="EMBL" id="CP003155">
    <property type="protein sequence ID" value="AEV29177.1"/>
    <property type="molecule type" value="Genomic_DNA"/>
</dbReference>
<evidence type="ECO:0000313" key="4">
    <source>
        <dbReference type="Proteomes" id="UP000005632"/>
    </source>
</evidence>
<keyword evidence="2" id="KW-0560">Oxidoreductase</keyword>
<comment type="similarity">
    <text evidence="1">Belongs to the LDH2/MDH2 oxidoreductase family.</text>
</comment>
<accession>G8QUE4</accession>
<dbReference type="InterPro" id="IPR043144">
    <property type="entry name" value="Mal/L-sulf/L-lact_DH-like_ah"/>
</dbReference>
<dbReference type="GO" id="GO:0016491">
    <property type="term" value="F:oxidoreductase activity"/>
    <property type="evidence" value="ECO:0007669"/>
    <property type="project" value="UniProtKB-KW"/>
</dbReference>
<dbReference type="SUPFAM" id="SSF89733">
    <property type="entry name" value="L-sulfolactate dehydrogenase-like"/>
    <property type="match status" value="1"/>
</dbReference>
<reference evidence="3 4" key="1">
    <citation type="submission" date="2011-11" db="EMBL/GenBank/DDBJ databases">
        <title>Complete sequence of Spirochaeta sp. grapes.</title>
        <authorList>
            <consortium name="US DOE Joint Genome Institute"/>
            <person name="Lucas S."/>
            <person name="Han J."/>
            <person name="Lapidus A."/>
            <person name="Cheng J.-F."/>
            <person name="Goodwin L."/>
            <person name="Pitluck S."/>
            <person name="Peters L."/>
            <person name="Ovchinnikova G."/>
            <person name="Munk A.C."/>
            <person name="Detter J.C."/>
            <person name="Han C."/>
            <person name="Tapia R."/>
            <person name="Land M."/>
            <person name="Hauser L."/>
            <person name="Kyrpides N."/>
            <person name="Ivanova N."/>
            <person name="Pagani I."/>
            <person name="Ritalahtilisa K."/>
            <person name="Loeffler F."/>
            <person name="Woyke T."/>
        </authorList>
    </citation>
    <scope>NUCLEOTIDE SEQUENCE [LARGE SCALE GENOMIC DNA]</scope>
    <source>
        <strain evidence="4">ATCC BAA-1885 / DSM 22778 / Grapes</strain>
    </source>
</reference>
<dbReference type="PANTHER" id="PTHR11091">
    <property type="entry name" value="OXIDOREDUCTASE-RELATED"/>
    <property type="match status" value="1"/>
</dbReference>
<dbReference type="InterPro" id="IPR003767">
    <property type="entry name" value="Malate/L-lactate_DH-like"/>
</dbReference>
<dbReference type="Proteomes" id="UP000005632">
    <property type="component" value="Chromosome"/>
</dbReference>
<dbReference type="PANTHER" id="PTHR11091:SF0">
    <property type="entry name" value="MALATE DEHYDROGENASE"/>
    <property type="match status" value="1"/>
</dbReference>
<protein>
    <submittedName>
        <fullName evidence="3">Malate/lactate dehydrogenase</fullName>
    </submittedName>
</protein>
<dbReference type="OrthoDB" id="9769447at2"/>
<dbReference type="eggNOG" id="COG2055">
    <property type="taxonomic scope" value="Bacteria"/>
</dbReference>
<sequence length="380" mass="41995">MKFLDEYAEHYADCAWIHFPELEKFMEEALIHAGVPAADAKIIGDVLIESDKRGIDSHGIGRLKPIYIDRIDIGIMNPVTEIEVVKDQDATAVLDGHNGMGHVVGHKAMEMAIEKAKKYGMGMVAVRNSNHYGIAGYFATMATEAGMIGITGTNARPSIAPTFGVENMLGTNPLTFGLPTDEEFPFVLDCATSVSQRGKIEVYGRAGKDLPPGWVIDHEGKTRTDTKQVLEDLTTGKAALTPLGGIGDMTGGYKGYGYATIVEILCAALQDGSWMKALNGFDENHKPIPYPLGHFFIAIDPEHFMGLETFKRIAGTICRQLRASEKAPGEDYIFTAGEKEYLAWKFRNEHGCPVPPSLQKVMVTLRDRYKMDYHWDFEKK</sequence>
<dbReference type="AlphaFoldDB" id="G8QUE4"/>
<dbReference type="Pfam" id="PF02615">
    <property type="entry name" value="Ldh_2"/>
    <property type="match status" value="1"/>
</dbReference>
<dbReference type="STRING" id="158190.SpiGrapes_1364"/>
<evidence type="ECO:0000256" key="1">
    <source>
        <dbReference type="ARBA" id="ARBA00006056"/>
    </source>
</evidence>
<evidence type="ECO:0000313" key="3">
    <source>
        <dbReference type="EMBL" id="AEV29177.1"/>
    </source>
</evidence>
<evidence type="ECO:0000256" key="2">
    <source>
        <dbReference type="ARBA" id="ARBA00023002"/>
    </source>
</evidence>
<dbReference type="InterPro" id="IPR036111">
    <property type="entry name" value="Mal/L-sulfo/L-lacto_DH-like_sf"/>
</dbReference>
<organism evidence="3 4">
    <name type="scientific">Sphaerochaeta pleomorpha (strain ATCC BAA-1885 / DSM 22778 / Grapes)</name>
    <dbReference type="NCBI Taxonomy" id="158190"/>
    <lineage>
        <taxon>Bacteria</taxon>
        <taxon>Pseudomonadati</taxon>
        <taxon>Spirochaetota</taxon>
        <taxon>Spirochaetia</taxon>
        <taxon>Spirochaetales</taxon>
        <taxon>Sphaerochaetaceae</taxon>
        <taxon>Sphaerochaeta</taxon>
    </lineage>
</organism>
<dbReference type="Gene3D" id="1.10.1530.10">
    <property type="match status" value="1"/>
</dbReference>
<proteinExistence type="inferred from homology"/>
<keyword evidence="4" id="KW-1185">Reference proteome</keyword>
<dbReference type="KEGG" id="sgp:SpiGrapes_1364"/>